<evidence type="ECO:0000313" key="2">
    <source>
        <dbReference type="EMBL" id="BBO24963.1"/>
    </source>
</evidence>
<dbReference type="SUPFAM" id="SSF88697">
    <property type="entry name" value="PUA domain-like"/>
    <property type="match status" value="1"/>
</dbReference>
<accession>A0A809RBP9</accession>
<protein>
    <submittedName>
        <fullName evidence="2">RNA-binding protein</fullName>
    </submittedName>
</protein>
<dbReference type="AlphaFoldDB" id="A0A809RBP9"/>
<dbReference type="Gene3D" id="2.30.130.30">
    <property type="entry name" value="Hypothetical protein"/>
    <property type="match status" value="1"/>
</dbReference>
<name>A0A809RBP9_9BACT</name>
<dbReference type="KEGG" id="npy:NPRO_25580"/>
<sequence length="115" mass="13367">MFALNFYSDLYGDILKNNRKTATIRLGDKSAKYQTGMIVWITIGPRFGRRQKLYSAIIDRVEVKKISELSPRDVERENPEFRSSDEVISLLSRVYGDFVTPEHLVTVVYFSRVDE</sequence>
<organism evidence="2 3">
    <name type="scientific">Candidatus Nitrosymbiomonas proteolyticus</name>
    <dbReference type="NCBI Taxonomy" id="2608984"/>
    <lineage>
        <taxon>Bacteria</taxon>
        <taxon>Bacillati</taxon>
        <taxon>Armatimonadota</taxon>
        <taxon>Armatimonadota incertae sedis</taxon>
        <taxon>Candidatus Nitrosymbiomonas</taxon>
    </lineage>
</organism>
<evidence type="ECO:0000313" key="3">
    <source>
        <dbReference type="Proteomes" id="UP000662873"/>
    </source>
</evidence>
<dbReference type="EMBL" id="AP021858">
    <property type="protein sequence ID" value="BBO24963.1"/>
    <property type="molecule type" value="Genomic_DNA"/>
</dbReference>
<feature type="domain" description="ASCH" evidence="1">
    <location>
        <begin position="4"/>
        <end position="114"/>
    </location>
</feature>
<proteinExistence type="predicted"/>
<gene>
    <name evidence="2" type="ORF">NPRO_25580</name>
</gene>
<dbReference type="Pfam" id="PF04266">
    <property type="entry name" value="ASCH"/>
    <property type="match status" value="1"/>
</dbReference>
<dbReference type="Proteomes" id="UP000662873">
    <property type="component" value="Chromosome"/>
</dbReference>
<dbReference type="InterPro" id="IPR007374">
    <property type="entry name" value="ASCH_domain"/>
</dbReference>
<dbReference type="SMART" id="SM01022">
    <property type="entry name" value="ASCH"/>
    <property type="match status" value="1"/>
</dbReference>
<reference evidence="2" key="1">
    <citation type="journal article" name="DNA Res.">
        <title>The physiological potential of anammox bacteria as revealed by their core genome structure.</title>
        <authorList>
            <person name="Okubo T."/>
            <person name="Toyoda A."/>
            <person name="Fukuhara K."/>
            <person name="Uchiyama I."/>
            <person name="Harigaya Y."/>
            <person name="Kuroiwa M."/>
            <person name="Suzuki T."/>
            <person name="Murakami Y."/>
            <person name="Suwa Y."/>
            <person name="Takami H."/>
        </authorList>
    </citation>
    <scope>NUCLEOTIDE SEQUENCE</scope>
    <source>
        <strain evidence="2">317325-2</strain>
    </source>
</reference>
<evidence type="ECO:0000259" key="1">
    <source>
        <dbReference type="SMART" id="SM01022"/>
    </source>
</evidence>
<dbReference type="InterPro" id="IPR015947">
    <property type="entry name" value="PUA-like_sf"/>
</dbReference>